<feature type="compositionally biased region" description="Basic and acidic residues" evidence="1">
    <location>
        <begin position="1"/>
        <end position="15"/>
    </location>
</feature>
<feature type="compositionally biased region" description="Low complexity" evidence="1">
    <location>
        <begin position="181"/>
        <end position="192"/>
    </location>
</feature>
<reference evidence="2 3" key="1">
    <citation type="submission" date="2017-12" db="EMBL/GenBank/DDBJ databases">
        <title>Hemimetabolous genomes reveal molecular basis of termite eusociality.</title>
        <authorList>
            <person name="Harrison M.C."/>
            <person name="Jongepier E."/>
            <person name="Robertson H.M."/>
            <person name="Arning N."/>
            <person name="Bitard-Feildel T."/>
            <person name="Chao H."/>
            <person name="Childers C.P."/>
            <person name="Dinh H."/>
            <person name="Doddapaneni H."/>
            <person name="Dugan S."/>
            <person name="Gowin J."/>
            <person name="Greiner C."/>
            <person name="Han Y."/>
            <person name="Hu H."/>
            <person name="Hughes D.S.T."/>
            <person name="Huylmans A.-K."/>
            <person name="Kemena C."/>
            <person name="Kremer L.P.M."/>
            <person name="Lee S.L."/>
            <person name="Lopez-Ezquerra A."/>
            <person name="Mallet L."/>
            <person name="Monroy-Kuhn J.M."/>
            <person name="Moser A."/>
            <person name="Murali S.C."/>
            <person name="Muzny D.M."/>
            <person name="Otani S."/>
            <person name="Piulachs M.-D."/>
            <person name="Poelchau M."/>
            <person name="Qu J."/>
            <person name="Schaub F."/>
            <person name="Wada-Katsumata A."/>
            <person name="Worley K.C."/>
            <person name="Xie Q."/>
            <person name="Ylla G."/>
            <person name="Poulsen M."/>
            <person name="Gibbs R.A."/>
            <person name="Schal C."/>
            <person name="Richards S."/>
            <person name="Belles X."/>
            <person name="Korb J."/>
            <person name="Bornberg-Bauer E."/>
        </authorList>
    </citation>
    <scope>NUCLEOTIDE SEQUENCE [LARGE SCALE GENOMIC DNA]</scope>
    <source>
        <tissue evidence="2">Whole body</tissue>
    </source>
</reference>
<evidence type="ECO:0000313" key="3">
    <source>
        <dbReference type="Proteomes" id="UP000235965"/>
    </source>
</evidence>
<feature type="non-terminal residue" evidence="2">
    <location>
        <position position="294"/>
    </location>
</feature>
<feature type="compositionally biased region" description="Polar residues" evidence="1">
    <location>
        <begin position="83"/>
        <end position="130"/>
    </location>
</feature>
<feature type="region of interest" description="Disordered" evidence="1">
    <location>
        <begin position="1"/>
        <end position="48"/>
    </location>
</feature>
<evidence type="ECO:0000256" key="1">
    <source>
        <dbReference type="SAM" id="MobiDB-lite"/>
    </source>
</evidence>
<feature type="region of interest" description="Disordered" evidence="1">
    <location>
        <begin position="81"/>
        <end position="206"/>
    </location>
</feature>
<dbReference type="InParanoid" id="A0A2J7PX36"/>
<evidence type="ECO:0000313" key="2">
    <source>
        <dbReference type="EMBL" id="PNF20892.1"/>
    </source>
</evidence>
<feature type="compositionally biased region" description="Polar residues" evidence="1">
    <location>
        <begin position="150"/>
        <end position="174"/>
    </location>
</feature>
<protein>
    <submittedName>
        <fullName evidence="2">Uncharacterized protein</fullName>
    </submittedName>
</protein>
<accession>A0A2J7PX36</accession>
<dbReference type="AlphaFoldDB" id="A0A2J7PX36"/>
<dbReference type="Proteomes" id="UP000235965">
    <property type="component" value="Unassembled WGS sequence"/>
</dbReference>
<name>A0A2J7PX36_9NEOP</name>
<organism evidence="2 3">
    <name type="scientific">Cryptotermes secundus</name>
    <dbReference type="NCBI Taxonomy" id="105785"/>
    <lineage>
        <taxon>Eukaryota</taxon>
        <taxon>Metazoa</taxon>
        <taxon>Ecdysozoa</taxon>
        <taxon>Arthropoda</taxon>
        <taxon>Hexapoda</taxon>
        <taxon>Insecta</taxon>
        <taxon>Pterygota</taxon>
        <taxon>Neoptera</taxon>
        <taxon>Polyneoptera</taxon>
        <taxon>Dictyoptera</taxon>
        <taxon>Blattodea</taxon>
        <taxon>Blattoidea</taxon>
        <taxon>Termitoidae</taxon>
        <taxon>Kalotermitidae</taxon>
        <taxon>Cryptotermitinae</taxon>
        <taxon>Cryptotermes</taxon>
    </lineage>
</organism>
<sequence length="294" mass="31151">MRDAADKRKELEQQHAEALSQLREKQSELQRLTKFSTNTSSEKKSKNYETIEALQSKIRELEKKTELQNVRHEELLLEMASIKRSSQGTSAASATMGPSTTSGTGWKLSRASSTNQEVQTSPESGNSTPDSGRLESTGRSTPLDQHPATGPSTRTVLNRSHATTVTSAASNTGTGAEKYAHSSSHAQSQVQQGRTGSPIATSTGVSTVGVQSSSEIDRIMAKIEQDNRILAELDKTRSTIGVSGNVSTTAVGGIMGAPSTAVATGETIGFITSLPMLPAPPTGHTTQLQFVPQA</sequence>
<gene>
    <name evidence="2" type="ORF">B7P43_G11185</name>
</gene>
<comment type="caution">
    <text evidence="2">The sequence shown here is derived from an EMBL/GenBank/DDBJ whole genome shotgun (WGS) entry which is preliminary data.</text>
</comment>
<dbReference type="STRING" id="105785.A0A2J7PX36"/>
<dbReference type="OrthoDB" id="4158657at2759"/>
<keyword evidence="3" id="KW-1185">Reference proteome</keyword>
<dbReference type="EMBL" id="NEVH01020862">
    <property type="protein sequence ID" value="PNF20892.1"/>
    <property type="molecule type" value="Genomic_DNA"/>
</dbReference>
<proteinExistence type="predicted"/>